<dbReference type="OrthoDB" id="9845871at2"/>
<evidence type="ECO:0000313" key="2">
    <source>
        <dbReference type="Proteomes" id="UP000252415"/>
    </source>
</evidence>
<dbReference type="EMBL" id="QPJD01000022">
    <property type="protein sequence ID" value="RCW41593.1"/>
    <property type="molecule type" value="Genomic_DNA"/>
</dbReference>
<keyword evidence="2" id="KW-1185">Reference proteome</keyword>
<accession>A0A368VJ63</accession>
<evidence type="ECO:0000313" key="1">
    <source>
        <dbReference type="EMBL" id="RCW41593.1"/>
    </source>
</evidence>
<proteinExistence type="predicted"/>
<name>A0A368VJ63_9BACL</name>
<protein>
    <submittedName>
        <fullName evidence="1">Uncharacterized protein</fullName>
    </submittedName>
</protein>
<comment type="caution">
    <text evidence="1">The sequence shown here is derived from an EMBL/GenBank/DDBJ whole genome shotgun (WGS) entry which is preliminary data.</text>
</comment>
<reference evidence="1 2" key="1">
    <citation type="submission" date="2018-07" db="EMBL/GenBank/DDBJ databases">
        <title>Genomic Encyclopedia of Type Strains, Phase III (KMG-III): the genomes of soil and plant-associated and newly described type strains.</title>
        <authorList>
            <person name="Whitman W."/>
        </authorList>
    </citation>
    <scope>NUCLEOTIDE SEQUENCE [LARGE SCALE GENOMIC DNA]</scope>
    <source>
        <strain evidence="1 2">CECT 7506</strain>
    </source>
</reference>
<gene>
    <name evidence="1" type="ORF">DFP97_12229</name>
</gene>
<dbReference type="AlphaFoldDB" id="A0A368VJ63"/>
<dbReference type="RefSeq" id="WP_114383693.1">
    <property type="nucleotide sequence ID" value="NZ_QPJD01000022.1"/>
</dbReference>
<sequence length="83" mass="9445">MTDQVKIKGLYIIVVWDGEETEALAVTAYDMKEAKETAIQQIKDGRAEENDEEPRIDDRYSFEVTCAGDKNGNVYDVDLSLQR</sequence>
<dbReference type="Proteomes" id="UP000252415">
    <property type="component" value="Unassembled WGS sequence"/>
</dbReference>
<organism evidence="1 2">
    <name type="scientific">Paenibacillus prosopidis</name>
    <dbReference type="NCBI Taxonomy" id="630520"/>
    <lineage>
        <taxon>Bacteria</taxon>
        <taxon>Bacillati</taxon>
        <taxon>Bacillota</taxon>
        <taxon>Bacilli</taxon>
        <taxon>Bacillales</taxon>
        <taxon>Paenibacillaceae</taxon>
        <taxon>Paenibacillus</taxon>
    </lineage>
</organism>